<dbReference type="AlphaFoldDB" id="A0AAV3XN37"/>
<evidence type="ECO:0000313" key="2">
    <source>
        <dbReference type="Proteomes" id="UP001050975"/>
    </source>
</evidence>
<dbReference type="Proteomes" id="UP001050975">
    <property type="component" value="Unassembled WGS sequence"/>
</dbReference>
<gene>
    <name evidence="1" type="ORF">MiSe_70050</name>
</gene>
<keyword evidence="2" id="KW-1185">Reference proteome</keyword>
<name>A0AAV3XN37_9CYAN</name>
<comment type="caution">
    <text evidence="1">The sequence shown here is derived from an EMBL/GenBank/DDBJ whole genome shotgun (WGS) entry which is preliminary data.</text>
</comment>
<organism evidence="1 2">
    <name type="scientific">Microseira wollei NIES-4236</name>
    <dbReference type="NCBI Taxonomy" id="2530354"/>
    <lineage>
        <taxon>Bacteria</taxon>
        <taxon>Bacillati</taxon>
        <taxon>Cyanobacteriota</taxon>
        <taxon>Cyanophyceae</taxon>
        <taxon>Oscillatoriophycideae</taxon>
        <taxon>Aerosakkonematales</taxon>
        <taxon>Aerosakkonemataceae</taxon>
        <taxon>Microseira</taxon>
    </lineage>
</organism>
<protein>
    <submittedName>
        <fullName evidence="1">Uncharacterized protein</fullName>
    </submittedName>
</protein>
<accession>A0AAV3XN37</accession>
<evidence type="ECO:0000313" key="1">
    <source>
        <dbReference type="EMBL" id="GET42191.1"/>
    </source>
</evidence>
<dbReference type="EMBL" id="BLAY01000153">
    <property type="protein sequence ID" value="GET42191.1"/>
    <property type="molecule type" value="Genomic_DNA"/>
</dbReference>
<sequence>MEPLTAGAIALLTLLLNKTFEKSGELIVAKAFEQVSKVYELLMHKHPDLSRRLAAAKENPALPSQQPEDYGEAVLIEDIKSAAADPKIKAAIEELAAQVEEAPKNSQWEKAFTALAEVVQAQKQNSPNPAKIAEKIGIYQQINKDKVYQTIEGNIIIHETT</sequence>
<reference evidence="1" key="1">
    <citation type="submission" date="2019-10" db="EMBL/GenBank/DDBJ databases">
        <title>Draft genome sequece of Microseira wollei NIES-4236.</title>
        <authorList>
            <person name="Yamaguchi H."/>
            <person name="Suzuki S."/>
            <person name="Kawachi M."/>
        </authorList>
    </citation>
    <scope>NUCLEOTIDE SEQUENCE</scope>
    <source>
        <strain evidence="1">NIES-4236</strain>
    </source>
</reference>
<proteinExistence type="predicted"/>
<dbReference type="RefSeq" id="WP_226589361.1">
    <property type="nucleotide sequence ID" value="NZ_BLAY01000153.1"/>
</dbReference>